<organism evidence="2 3">
    <name type="scientific">Streptomyces olivaceiscleroticus</name>
    <dbReference type="NCBI Taxonomy" id="68245"/>
    <lineage>
        <taxon>Bacteria</taxon>
        <taxon>Bacillati</taxon>
        <taxon>Actinomycetota</taxon>
        <taxon>Actinomycetes</taxon>
        <taxon>Kitasatosporales</taxon>
        <taxon>Streptomycetaceae</taxon>
        <taxon>Streptomyces</taxon>
    </lineage>
</organism>
<keyword evidence="3" id="KW-1185">Reference proteome</keyword>
<feature type="region of interest" description="Disordered" evidence="1">
    <location>
        <begin position="87"/>
        <end position="114"/>
    </location>
</feature>
<protein>
    <recommendedName>
        <fullName evidence="4">Tat pathway signal sequence domain protein</fullName>
    </recommendedName>
</protein>
<dbReference type="EMBL" id="BAAABY010000014">
    <property type="protein sequence ID" value="GAA0456747.1"/>
    <property type="molecule type" value="Genomic_DNA"/>
</dbReference>
<dbReference type="RefSeq" id="WP_346094695.1">
    <property type="nucleotide sequence ID" value="NZ_BAAABY010000014.1"/>
</dbReference>
<name>A0ABN0ZRL0_9ACTN</name>
<evidence type="ECO:0000256" key="1">
    <source>
        <dbReference type="SAM" id="MobiDB-lite"/>
    </source>
</evidence>
<evidence type="ECO:0008006" key="4">
    <source>
        <dbReference type="Google" id="ProtNLM"/>
    </source>
</evidence>
<evidence type="ECO:0000313" key="2">
    <source>
        <dbReference type="EMBL" id="GAA0456747.1"/>
    </source>
</evidence>
<proteinExistence type="predicted"/>
<evidence type="ECO:0000313" key="3">
    <source>
        <dbReference type="Proteomes" id="UP001500909"/>
    </source>
</evidence>
<accession>A0ABN0ZRL0</accession>
<gene>
    <name evidence="2" type="ORF">GCM10010361_20970</name>
</gene>
<dbReference type="Proteomes" id="UP001500909">
    <property type="component" value="Unassembled WGS sequence"/>
</dbReference>
<reference evidence="2 3" key="1">
    <citation type="journal article" date="2019" name="Int. J. Syst. Evol. Microbiol.">
        <title>The Global Catalogue of Microorganisms (GCM) 10K type strain sequencing project: providing services to taxonomists for standard genome sequencing and annotation.</title>
        <authorList>
            <consortium name="The Broad Institute Genomics Platform"/>
            <consortium name="The Broad Institute Genome Sequencing Center for Infectious Disease"/>
            <person name="Wu L."/>
            <person name="Ma J."/>
        </authorList>
    </citation>
    <scope>NUCLEOTIDE SEQUENCE [LARGE SCALE GENOMIC DNA]</scope>
    <source>
        <strain evidence="2 3">JCM 4805</strain>
    </source>
</reference>
<sequence length="319" mass="34846">MSIWQPEPSETLLARTPVRFATGAAMTVKGMRWFRDTERRDIQSELPGWPDGPSYTARTQANAGARNIVKGALIAVGVIVGGILTSQGGSPGGGTWRDPSDPDAGSDTSHDRPDEIEDFPVMWAAPGTVARTLPWQLDPGRVDEKKYTTHAIVTDRRLVIVGLPVHKDTEIIEDEMLWEVPRSAIAAVERKNFKDGWDIKFVFKDGSWCRLQAHSRSDLTEYLIGPLDLIPLESLPPAHQATARAFAAAQLWDAGPPTVTRYTCGCYRIAVAEPTTDSHFGISGDYTIMDAEGTELEGQALLAHVRHLYSASAENGPTS</sequence>
<comment type="caution">
    <text evidence="2">The sequence shown here is derived from an EMBL/GenBank/DDBJ whole genome shotgun (WGS) entry which is preliminary data.</text>
</comment>